<dbReference type="InterPro" id="IPR011258">
    <property type="entry name" value="BPG-indep_PGM_N"/>
</dbReference>
<keyword evidence="7 10" id="KW-0464">Manganese</keyword>
<organism evidence="16">
    <name type="scientific">Desulfofervidus auxilii</name>
    <dbReference type="NCBI Taxonomy" id="1621989"/>
    <lineage>
        <taxon>Bacteria</taxon>
        <taxon>Pseudomonadati</taxon>
        <taxon>Thermodesulfobacteriota</taxon>
        <taxon>Candidatus Desulfofervidia</taxon>
        <taxon>Candidatus Desulfofervidales</taxon>
        <taxon>Candidatus Desulfofervidaceae</taxon>
        <taxon>Candidatus Desulfofervidus</taxon>
    </lineage>
</organism>
<evidence type="ECO:0000256" key="4">
    <source>
        <dbReference type="ARBA" id="ARBA00012026"/>
    </source>
</evidence>
<dbReference type="NCBIfam" id="TIGR01307">
    <property type="entry name" value="pgm_bpd_ind"/>
    <property type="match status" value="1"/>
</dbReference>
<feature type="binding site" evidence="10 12">
    <location>
        <position position="187"/>
    </location>
    <ligand>
        <name>substrate</name>
    </ligand>
</feature>
<dbReference type="SUPFAM" id="SSF53649">
    <property type="entry name" value="Alkaline phosphatase-like"/>
    <property type="match status" value="1"/>
</dbReference>
<feature type="binding site" evidence="10 13">
    <location>
        <position position="60"/>
    </location>
    <ligand>
        <name>Mn(2+)</name>
        <dbReference type="ChEBI" id="CHEBI:29035"/>
        <label>2</label>
    </ligand>
</feature>
<accession>A0A7C0Y8E8</accession>
<dbReference type="InterPro" id="IPR005995">
    <property type="entry name" value="Pgm_bpd_ind"/>
</dbReference>
<sequence length="510" mass="56847">MGPVVLIILDGWGLNPKKKGNAVALANTPVMDYLMATYPWTILKAHGEAVGLPEGVMGNSEVGHLNLGAGRIVYQDVTRISKAIKDGNFFKNKILLEAMARAKGKKLHLLGLVSDGQVHSSLDHLYALCKLAKEKGLNQVFIHAFTDGRDTPPKSALKYIEDVEENIKNIGVGKIATVSGRYYAMDRDNRWERIKLAYEAMVLGKGFLAKSAIEAVKNAYERGETDEFIKPTVIISDNKEPIATIDDNDVVIVFNFRADRVREITRALTSKDFSYFPRQKWPFLNYFVCMTEYDIKFNLPVAFPPENLKNILGEVISQQGWKQLRIAETEKYAHVTYFFNGGKEKPFPGEERCLIPSPKEVPTYDLKPEMSAPEVTVEFIKRLKTKKYQFIVLNFANGDMVGHTGVLEAAIKACETVDKCLGEILNEIKRQNGIAFVTADHGNAEEMVDDKTGQPHTAHTLNPVPFIIVKDPVPKIKLKSGILGDVAPTILHFIGCPIPQEMTGRCLVVD</sequence>
<dbReference type="PIRSF" id="PIRSF001492">
    <property type="entry name" value="IPGAM"/>
    <property type="match status" value="1"/>
</dbReference>
<evidence type="ECO:0000256" key="5">
    <source>
        <dbReference type="ARBA" id="ARBA00022723"/>
    </source>
</evidence>
<dbReference type="GO" id="GO:0005737">
    <property type="term" value="C:cytoplasm"/>
    <property type="evidence" value="ECO:0007669"/>
    <property type="project" value="InterPro"/>
</dbReference>
<feature type="binding site" evidence="10 12">
    <location>
        <position position="331"/>
    </location>
    <ligand>
        <name>substrate</name>
    </ligand>
</feature>
<evidence type="ECO:0000256" key="13">
    <source>
        <dbReference type="PIRSR" id="PIRSR001492-3"/>
    </source>
</evidence>
<evidence type="ECO:0000256" key="3">
    <source>
        <dbReference type="ARBA" id="ARBA00008819"/>
    </source>
</evidence>
<evidence type="ECO:0000259" key="15">
    <source>
        <dbReference type="Pfam" id="PF06415"/>
    </source>
</evidence>
<dbReference type="Proteomes" id="UP000886289">
    <property type="component" value="Unassembled WGS sequence"/>
</dbReference>
<feature type="binding site" evidence="10 12">
    <location>
        <begin position="149"/>
        <end position="150"/>
    </location>
    <ligand>
        <name>substrate</name>
    </ligand>
</feature>
<gene>
    <name evidence="10" type="primary">gpmI</name>
    <name evidence="16" type="ORF">ENG63_09480</name>
</gene>
<dbReference type="UniPathway" id="UPA00109">
    <property type="reaction ID" value="UER00186"/>
</dbReference>
<name>A0A7C0Y8E8_DESA2</name>
<dbReference type="CDD" id="cd16010">
    <property type="entry name" value="iPGM"/>
    <property type="match status" value="1"/>
</dbReference>
<keyword evidence="6 10" id="KW-0324">Glycolysis</keyword>
<evidence type="ECO:0000256" key="6">
    <source>
        <dbReference type="ARBA" id="ARBA00023152"/>
    </source>
</evidence>
<evidence type="ECO:0000256" key="2">
    <source>
        <dbReference type="ARBA" id="ARBA00004798"/>
    </source>
</evidence>
<dbReference type="EC" id="5.4.2.12" evidence="4 10"/>
<evidence type="ECO:0000256" key="11">
    <source>
        <dbReference type="PIRSR" id="PIRSR001492-1"/>
    </source>
</evidence>
<dbReference type="GO" id="GO:0030145">
    <property type="term" value="F:manganese ion binding"/>
    <property type="evidence" value="ECO:0007669"/>
    <property type="project" value="UniProtKB-UniRule"/>
</dbReference>
<feature type="binding site" evidence="10 13">
    <location>
        <position position="441"/>
    </location>
    <ligand>
        <name>Mn(2+)</name>
        <dbReference type="ChEBI" id="CHEBI:29035"/>
        <label>2</label>
    </ligand>
</feature>
<evidence type="ECO:0000256" key="1">
    <source>
        <dbReference type="ARBA" id="ARBA00000370"/>
    </source>
</evidence>
<feature type="binding site" evidence="10 12">
    <location>
        <position position="181"/>
    </location>
    <ligand>
        <name>substrate</name>
    </ligand>
</feature>
<feature type="binding site" evidence="10 13">
    <location>
        <position position="399"/>
    </location>
    <ligand>
        <name>Mn(2+)</name>
        <dbReference type="ChEBI" id="CHEBI:29035"/>
        <label>1</label>
    </ligand>
</feature>
<comment type="cofactor">
    <cofactor evidence="10">
        <name>Mn(2+)</name>
        <dbReference type="ChEBI" id="CHEBI:29035"/>
    </cofactor>
    <text evidence="10">Binds 2 manganese ions per subunit.</text>
</comment>
<dbReference type="GO" id="GO:0006007">
    <property type="term" value="P:glucose catabolic process"/>
    <property type="evidence" value="ECO:0007669"/>
    <property type="project" value="InterPro"/>
</dbReference>
<dbReference type="Gene3D" id="3.40.1450.10">
    <property type="entry name" value="BPG-independent phosphoglycerate mutase, domain B"/>
    <property type="match status" value="1"/>
</dbReference>
<dbReference type="GO" id="GO:0004619">
    <property type="term" value="F:phosphoglycerate mutase activity"/>
    <property type="evidence" value="ECO:0007669"/>
    <property type="project" value="UniProtKB-UniRule"/>
</dbReference>
<keyword evidence="8 10" id="KW-0413">Isomerase</keyword>
<evidence type="ECO:0000259" key="14">
    <source>
        <dbReference type="Pfam" id="PF01676"/>
    </source>
</evidence>
<dbReference type="EMBL" id="DRBS01000351">
    <property type="protein sequence ID" value="HDD45070.1"/>
    <property type="molecule type" value="Genomic_DNA"/>
</dbReference>
<reference evidence="16" key="1">
    <citation type="journal article" date="2020" name="mSystems">
        <title>Genome- and Community-Level Interaction Insights into Carbon Utilization and Element Cycling Functions of Hydrothermarchaeota in Hydrothermal Sediment.</title>
        <authorList>
            <person name="Zhou Z."/>
            <person name="Liu Y."/>
            <person name="Xu W."/>
            <person name="Pan J."/>
            <person name="Luo Z.H."/>
            <person name="Li M."/>
        </authorList>
    </citation>
    <scope>NUCLEOTIDE SEQUENCE [LARGE SCALE GENOMIC DNA]</scope>
    <source>
        <strain evidence="16">HyVt-233</strain>
    </source>
</reference>
<comment type="function">
    <text evidence="10">Catalyzes the interconversion of 2-phosphoglycerate and 3-phosphoglycerate.</text>
</comment>
<dbReference type="PANTHER" id="PTHR31637">
    <property type="entry name" value="2,3-BISPHOSPHOGLYCERATE-INDEPENDENT PHOSPHOGLYCERATE MUTASE"/>
    <property type="match status" value="1"/>
</dbReference>
<comment type="similarity">
    <text evidence="3 10">Belongs to the BPG-independent phosphoglycerate mutase family.</text>
</comment>
<feature type="binding site" evidence="10 13">
    <location>
        <position position="459"/>
    </location>
    <ligand>
        <name>Mn(2+)</name>
        <dbReference type="ChEBI" id="CHEBI:29035"/>
        <label>1</label>
    </ligand>
</feature>
<comment type="caution">
    <text evidence="16">The sequence shown here is derived from an EMBL/GenBank/DDBJ whole genome shotgun (WGS) entry which is preliminary data.</text>
</comment>
<feature type="binding site" evidence="10 13">
    <location>
        <position position="10"/>
    </location>
    <ligand>
        <name>Mn(2+)</name>
        <dbReference type="ChEBI" id="CHEBI:29035"/>
        <label>2</label>
    </ligand>
</feature>
<feature type="binding site" evidence="10 13">
    <location>
        <position position="440"/>
    </location>
    <ligand>
        <name>Mn(2+)</name>
        <dbReference type="ChEBI" id="CHEBI:29035"/>
        <label>2</label>
    </ligand>
</feature>
<dbReference type="Pfam" id="PF06415">
    <property type="entry name" value="iPGM_N"/>
    <property type="match status" value="1"/>
</dbReference>
<feature type="domain" description="BPG-independent PGAM N-terminal" evidence="15">
    <location>
        <begin position="80"/>
        <end position="294"/>
    </location>
</feature>
<dbReference type="PANTHER" id="PTHR31637:SF0">
    <property type="entry name" value="2,3-BISPHOSPHOGLYCERATE-INDEPENDENT PHOSPHOGLYCERATE MUTASE"/>
    <property type="match status" value="1"/>
</dbReference>
<dbReference type="Pfam" id="PF01676">
    <property type="entry name" value="Metalloenzyme"/>
    <property type="match status" value="1"/>
</dbReference>
<comment type="pathway">
    <text evidence="2 10">Carbohydrate degradation; glycolysis; pyruvate from D-glyceraldehyde 3-phosphate: step 3/5.</text>
</comment>
<comment type="subunit">
    <text evidence="10">Monomer.</text>
</comment>
<keyword evidence="5 10" id="KW-0479">Metal-binding</keyword>
<dbReference type="HAMAP" id="MF_01038">
    <property type="entry name" value="GpmI"/>
    <property type="match status" value="1"/>
</dbReference>
<evidence type="ECO:0000256" key="8">
    <source>
        <dbReference type="ARBA" id="ARBA00023235"/>
    </source>
</evidence>
<dbReference type="GO" id="GO:0006096">
    <property type="term" value="P:glycolytic process"/>
    <property type="evidence" value="ECO:0007669"/>
    <property type="project" value="UniProtKB-UniRule"/>
</dbReference>
<dbReference type="AlphaFoldDB" id="A0A7C0Y8E8"/>
<dbReference type="InterPro" id="IPR036646">
    <property type="entry name" value="PGAM_B_sf"/>
</dbReference>
<feature type="binding site" evidence="10 13">
    <location>
        <position position="403"/>
    </location>
    <ligand>
        <name>Mn(2+)</name>
        <dbReference type="ChEBI" id="CHEBI:29035"/>
        <label>1</label>
    </ligand>
</feature>
<feature type="binding site" evidence="10 12">
    <location>
        <position position="119"/>
    </location>
    <ligand>
        <name>substrate</name>
    </ligand>
</feature>
<feature type="binding site" evidence="10 12">
    <location>
        <begin position="257"/>
        <end position="260"/>
    </location>
    <ligand>
        <name>substrate</name>
    </ligand>
</feature>
<protein>
    <recommendedName>
        <fullName evidence="9 10">2,3-bisphosphoglycerate-independent phosphoglycerate mutase</fullName>
        <shortName evidence="10">BPG-independent PGAM</shortName>
        <shortName evidence="10">Phosphoglyceromutase</shortName>
        <shortName evidence="10">iPGM</shortName>
        <ecNumber evidence="4 10">5.4.2.12</ecNumber>
    </recommendedName>
</protein>
<evidence type="ECO:0000256" key="12">
    <source>
        <dbReference type="PIRSR" id="PIRSR001492-2"/>
    </source>
</evidence>
<dbReference type="SUPFAM" id="SSF64158">
    <property type="entry name" value="2,3-Bisphosphoglycerate-independent phosphoglycerate mutase, substrate-binding domain"/>
    <property type="match status" value="1"/>
</dbReference>
<proteinExistence type="inferred from homology"/>
<feature type="active site" description="Phosphoserine intermediate" evidence="10 11">
    <location>
        <position position="60"/>
    </location>
</feature>
<dbReference type="InterPro" id="IPR006124">
    <property type="entry name" value="Metalloenzyme"/>
</dbReference>
<dbReference type="InterPro" id="IPR017850">
    <property type="entry name" value="Alkaline_phosphatase_core_sf"/>
</dbReference>
<evidence type="ECO:0000256" key="7">
    <source>
        <dbReference type="ARBA" id="ARBA00023211"/>
    </source>
</evidence>
<evidence type="ECO:0000256" key="9">
    <source>
        <dbReference type="ARBA" id="ARBA00071648"/>
    </source>
</evidence>
<comment type="catalytic activity">
    <reaction evidence="1 10">
        <text>(2R)-2-phosphoglycerate = (2R)-3-phosphoglycerate</text>
        <dbReference type="Rhea" id="RHEA:15901"/>
        <dbReference type="ChEBI" id="CHEBI:58272"/>
        <dbReference type="ChEBI" id="CHEBI:58289"/>
        <dbReference type="EC" id="5.4.2.12"/>
    </reaction>
</comment>
<feature type="domain" description="Metalloenzyme" evidence="14">
    <location>
        <begin position="3"/>
        <end position="496"/>
    </location>
</feature>
<evidence type="ECO:0000313" key="16">
    <source>
        <dbReference type="EMBL" id="HDD45070.1"/>
    </source>
</evidence>
<evidence type="ECO:0000256" key="10">
    <source>
        <dbReference type="HAMAP-Rule" id="MF_01038"/>
    </source>
</evidence>
<dbReference type="FunFam" id="3.40.1450.10:FF:000001">
    <property type="entry name" value="2,3-bisphosphoglycerate-independent phosphoglycerate mutase"/>
    <property type="match status" value="1"/>
</dbReference>
<dbReference type="Gene3D" id="3.40.720.10">
    <property type="entry name" value="Alkaline Phosphatase, subunit A"/>
    <property type="match status" value="1"/>
</dbReference>